<proteinExistence type="inferred from homology"/>
<reference evidence="5 6" key="1">
    <citation type="journal article" date="2016" name="Nat. Commun.">
        <title>Extremotolerant tardigrade genome and improved radiotolerance of human cultured cells by tardigrade-unique protein.</title>
        <authorList>
            <person name="Hashimoto T."/>
            <person name="Horikawa D.D."/>
            <person name="Saito Y."/>
            <person name="Kuwahara H."/>
            <person name="Kozuka-Hata H."/>
            <person name="Shin-I T."/>
            <person name="Minakuchi Y."/>
            <person name="Ohishi K."/>
            <person name="Motoyama A."/>
            <person name="Aizu T."/>
            <person name="Enomoto A."/>
            <person name="Kondo K."/>
            <person name="Tanaka S."/>
            <person name="Hara Y."/>
            <person name="Koshikawa S."/>
            <person name="Sagara H."/>
            <person name="Miura T."/>
            <person name="Yokobori S."/>
            <person name="Miyagawa K."/>
            <person name="Suzuki Y."/>
            <person name="Kubo T."/>
            <person name="Oyama M."/>
            <person name="Kohara Y."/>
            <person name="Fujiyama A."/>
            <person name="Arakawa K."/>
            <person name="Katayama T."/>
            <person name="Toyoda A."/>
            <person name="Kunieda T."/>
        </authorList>
    </citation>
    <scope>NUCLEOTIDE SEQUENCE [LARGE SCALE GENOMIC DNA]</scope>
    <source>
        <strain evidence="5 6">YOKOZUNA-1</strain>
    </source>
</reference>
<dbReference type="PROSITE" id="PS51450">
    <property type="entry name" value="LRR"/>
    <property type="match status" value="1"/>
</dbReference>
<accession>A0A1D1VRL8</accession>
<dbReference type="GO" id="GO:0005634">
    <property type="term" value="C:nucleus"/>
    <property type="evidence" value="ECO:0007669"/>
    <property type="project" value="TreeGrafter"/>
</dbReference>
<gene>
    <name evidence="5" type="primary">RvY_12952</name>
    <name evidence="5" type="synonym">RvY_12952.2</name>
    <name evidence="5" type="ORF">RvY_12952-2</name>
</gene>
<dbReference type="InterPro" id="IPR045081">
    <property type="entry name" value="AN32"/>
</dbReference>
<sequence>MGNAKELKAMIASANENQAPSSVKDLVLDEAQAEDLSDITELLAAHTALQSLSLDSVGLTSLRGLPSLPNLKKLSVGNNKIAEGLELLAKQCPKLETLNLANNQTIKSMDELSSLKQLTHLTSLDLEGCELTKDDQNLEKLRKFLPQVKNLNKKENEKDDNDDEEEDEDDDDEEDDESEDEDVR</sequence>
<evidence type="ECO:0000313" key="5">
    <source>
        <dbReference type="EMBL" id="GAV02378.1"/>
    </source>
</evidence>
<keyword evidence="2" id="KW-0677">Repeat</keyword>
<evidence type="ECO:0008006" key="7">
    <source>
        <dbReference type="Google" id="ProtNLM"/>
    </source>
</evidence>
<dbReference type="OrthoDB" id="2160613at2759"/>
<protein>
    <recommendedName>
        <fullName evidence="7">U2A'/phosphoprotein 32 family A C-terminal domain-containing protein</fullName>
    </recommendedName>
</protein>
<evidence type="ECO:0000256" key="2">
    <source>
        <dbReference type="ARBA" id="ARBA00022737"/>
    </source>
</evidence>
<dbReference type="Proteomes" id="UP000186922">
    <property type="component" value="Unassembled WGS sequence"/>
</dbReference>
<name>A0A1D1VRL8_RAMVA</name>
<dbReference type="PANTHER" id="PTHR11375">
    <property type="entry name" value="ACIDIC LEUCINE-RICH NUCLEAR PHOSPHOPROTEIN 32"/>
    <property type="match status" value="1"/>
</dbReference>
<evidence type="ECO:0000256" key="1">
    <source>
        <dbReference type="ARBA" id="ARBA00022614"/>
    </source>
</evidence>
<feature type="compositionally biased region" description="Acidic residues" evidence="4">
    <location>
        <begin position="158"/>
        <end position="184"/>
    </location>
</feature>
<dbReference type="Gene3D" id="3.80.10.10">
    <property type="entry name" value="Ribonuclease Inhibitor"/>
    <property type="match status" value="1"/>
</dbReference>
<evidence type="ECO:0000313" key="6">
    <source>
        <dbReference type="Proteomes" id="UP000186922"/>
    </source>
</evidence>
<keyword evidence="6" id="KW-1185">Reference proteome</keyword>
<dbReference type="InterPro" id="IPR032675">
    <property type="entry name" value="LRR_dom_sf"/>
</dbReference>
<dbReference type="SUPFAM" id="SSF52058">
    <property type="entry name" value="L domain-like"/>
    <property type="match status" value="1"/>
</dbReference>
<organism evidence="5 6">
    <name type="scientific">Ramazzottius varieornatus</name>
    <name type="common">Water bear</name>
    <name type="synonym">Tardigrade</name>
    <dbReference type="NCBI Taxonomy" id="947166"/>
    <lineage>
        <taxon>Eukaryota</taxon>
        <taxon>Metazoa</taxon>
        <taxon>Ecdysozoa</taxon>
        <taxon>Tardigrada</taxon>
        <taxon>Eutardigrada</taxon>
        <taxon>Parachela</taxon>
        <taxon>Hypsibioidea</taxon>
        <taxon>Ramazzottiidae</taxon>
        <taxon>Ramazzottius</taxon>
    </lineage>
</organism>
<dbReference type="Pfam" id="PF14580">
    <property type="entry name" value="LRR_9"/>
    <property type="match status" value="1"/>
</dbReference>
<feature type="region of interest" description="Disordered" evidence="4">
    <location>
        <begin position="147"/>
        <end position="184"/>
    </location>
</feature>
<comment type="similarity">
    <text evidence="3">Belongs to the ANP32 family.</text>
</comment>
<dbReference type="InterPro" id="IPR001611">
    <property type="entry name" value="Leu-rich_rpt"/>
</dbReference>
<evidence type="ECO:0000256" key="4">
    <source>
        <dbReference type="SAM" id="MobiDB-lite"/>
    </source>
</evidence>
<keyword evidence="1" id="KW-0433">Leucine-rich repeat</keyword>
<dbReference type="AlphaFoldDB" id="A0A1D1VRL8"/>
<dbReference type="GO" id="GO:0042393">
    <property type="term" value="F:histone binding"/>
    <property type="evidence" value="ECO:0007669"/>
    <property type="project" value="TreeGrafter"/>
</dbReference>
<dbReference type="EMBL" id="BDGG01000008">
    <property type="protein sequence ID" value="GAV02378.1"/>
    <property type="molecule type" value="Genomic_DNA"/>
</dbReference>
<comment type="caution">
    <text evidence="5">The sequence shown here is derived from an EMBL/GenBank/DDBJ whole genome shotgun (WGS) entry which is preliminary data.</text>
</comment>
<evidence type="ECO:0000256" key="3">
    <source>
        <dbReference type="ARBA" id="ARBA00025777"/>
    </source>
</evidence>
<dbReference type="STRING" id="947166.A0A1D1VRL8"/>
<dbReference type="PANTHER" id="PTHR11375:SF0">
    <property type="entry name" value="ACIDIC LEUCINE-RICH NUCLEAR PHOSPHOPROTEIN 32 FAMILY MEMBER A"/>
    <property type="match status" value="1"/>
</dbReference>